<dbReference type="AlphaFoldDB" id="A0A747XJC4"/>
<evidence type="ECO:0000313" key="1">
    <source>
        <dbReference type="EMBL" id="HAF4697603.1"/>
    </source>
</evidence>
<organism evidence="1">
    <name type="scientific">Salmonella enterica</name>
    <name type="common">Salmonella choleraesuis</name>
    <dbReference type="NCBI Taxonomy" id="28901"/>
    <lineage>
        <taxon>Bacteria</taxon>
        <taxon>Pseudomonadati</taxon>
        <taxon>Pseudomonadota</taxon>
        <taxon>Gammaproteobacteria</taxon>
        <taxon>Enterobacterales</taxon>
        <taxon>Enterobacteriaceae</taxon>
        <taxon>Salmonella</taxon>
    </lineage>
</organism>
<accession>A0A747XJC4</accession>
<sequence>MNGIIKTGLLMMAGGVFCLLATDRVIGQLSVQNENSVCISDNNERMTDFYNVQRDRKTVMMMVRVTVNQKDSDALIRNDIGAHDRGVWCIFRQEV</sequence>
<name>A0A747XJC4_SALER</name>
<protein>
    <submittedName>
        <fullName evidence="1">Uncharacterized protein</fullName>
    </submittedName>
</protein>
<reference evidence="1" key="1">
    <citation type="journal article" date="2018" name="Genome Biol.">
        <title>SKESA: strategic k-mer extension for scrupulous assemblies.</title>
        <authorList>
            <person name="Souvorov A."/>
            <person name="Agarwala R."/>
            <person name="Lipman D.J."/>
        </authorList>
    </citation>
    <scope>NUCLEOTIDE SEQUENCE</scope>
    <source>
        <strain evidence="1">MA.CK_98/00011163</strain>
    </source>
</reference>
<comment type="caution">
    <text evidence="1">The sequence shown here is derived from an EMBL/GenBank/DDBJ whole genome shotgun (WGS) entry which is preliminary data.</text>
</comment>
<dbReference type="EMBL" id="DAAVHS010000002">
    <property type="protein sequence ID" value="HAF4697603.1"/>
    <property type="molecule type" value="Genomic_DNA"/>
</dbReference>
<reference evidence="1" key="2">
    <citation type="submission" date="2020-02" db="EMBL/GenBank/DDBJ databases">
        <authorList>
            <consortium name="NCBI Pathogen Detection Project"/>
        </authorList>
    </citation>
    <scope>NUCLEOTIDE SEQUENCE</scope>
    <source>
        <strain evidence="1">MA.CK_98/00011163</strain>
    </source>
</reference>
<gene>
    <name evidence="1" type="ORF">G8O00_000959</name>
</gene>
<proteinExistence type="predicted"/>